<evidence type="ECO:0000313" key="2">
    <source>
        <dbReference type="Proteomes" id="UP000008701"/>
    </source>
</evidence>
<dbReference type="Proteomes" id="UP000008701">
    <property type="component" value="Chromosome"/>
</dbReference>
<dbReference type="AlphaFoldDB" id="A1BEA9"/>
<dbReference type="PANTHER" id="PTHR38477:SF1">
    <property type="entry name" value="MUREIN L,D-TRANSPEPTIDASE CATALYTIC DOMAIN FAMILY PROTEIN"/>
    <property type="match status" value="1"/>
</dbReference>
<evidence type="ECO:0000313" key="1">
    <source>
        <dbReference type="EMBL" id="ABL64736.1"/>
    </source>
</evidence>
<dbReference type="EMBL" id="CP000492">
    <property type="protein sequence ID" value="ABL64736.1"/>
    <property type="molecule type" value="Genomic_DNA"/>
</dbReference>
<dbReference type="InterPro" id="IPR032676">
    <property type="entry name" value="YkuD_2"/>
</dbReference>
<gene>
    <name evidence="1" type="ordered locus">Cpha266_0681</name>
</gene>
<dbReference type="HOGENOM" id="CLU_080995_2_1_10"/>
<protein>
    <recommendedName>
        <fullName evidence="3">Murein L,D-transpeptidase catalytic domain family protein</fullName>
    </recommendedName>
</protein>
<dbReference type="STRING" id="290317.Cpha266_0681"/>
<evidence type="ECO:0008006" key="3">
    <source>
        <dbReference type="Google" id="ProtNLM"/>
    </source>
</evidence>
<reference evidence="1 2" key="1">
    <citation type="submission" date="2006-12" db="EMBL/GenBank/DDBJ databases">
        <title>Complete sequence of Chlorobium phaeobacteroides DSM 266.</title>
        <authorList>
            <consortium name="US DOE Joint Genome Institute"/>
            <person name="Copeland A."/>
            <person name="Lucas S."/>
            <person name="Lapidus A."/>
            <person name="Barry K."/>
            <person name="Detter J.C."/>
            <person name="Glavina del Rio T."/>
            <person name="Hammon N."/>
            <person name="Israni S."/>
            <person name="Pitluck S."/>
            <person name="Goltsman E."/>
            <person name="Schmutz J."/>
            <person name="Larimer F."/>
            <person name="Land M."/>
            <person name="Hauser L."/>
            <person name="Mikhailova N."/>
            <person name="Li T."/>
            <person name="Overmann J."/>
            <person name="Bryant D.A."/>
            <person name="Richardson P."/>
        </authorList>
    </citation>
    <scope>NUCLEOTIDE SEQUENCE [LARGE SCALE GENOMIC DNA]</scope>
    <source>
        <strain evidence="1 2">DSM 266</strain>
    </source>
</reference>
<accession>A1BEA9</accession>
<sequence precursor="true">MKQAQNKFLSASIVTLLVLAGSAVAMLWLPEKISVDAYKSAFVALDAYRTTHPEENPRYLAVVDFTKPSFIKRLALIDLKTGEEFFYRVAHGKNSGELFASWFSDTSESNMSSLGLYKVLETYSGDHGKAMRLEGLEPSVNSNAFSRDIVLHSAEYVSLRYIFINLLTLNGPRIGRSNGCFVVSPHAIDEVVQKLNHGAFLYAWADSK</sequence>
<dbReference type="KEGG" id="cph:Cpha266_0681"/>
<dbReference type="PANTHER" id="PTHR38477">
    <property type="entry name" value="HYPOTHETICAL EXPORTED PROTEIN"/>
    <property type="match status" value="1"/>
</dbReference>
<organism evidence="1 2">
    <name type="scientific">Chlorobium phaeobacteroides (strain DSM 266 / SMG 266 / 2430)</name>
    <dbReference type="NCBI Taxonomy" id="290317"/>
    <lineage>
        <taxon>Bacteria</taxon>
        <taxon>Pseudomonadati</taxon>
        <taxon>Chlorobiota</taxon>
        <taxon>Chlorobiia</taxon>
        <taxon>Chlorobiales</taxon>
        <taxon>Chlorobiaceae</taxon>
        <taxon>Chlorobium/Pelodictyon group</taxon>
        <taxon>Chlorobium</taxon>
    </lineage>
</organism>
<name>A1BEA9_CHLPD</name>
<dbReference type="Pfam" id="PF13645">
    <property type="entry name" value="YkuD_2"/>
    <property type="match status" value="1"/>
</dbReference>
<keyword evidence="2" id="KW-1185">Reference proteome</keyword>
<dbReference type="eggNOG" id="COG1376">
    <property type="taxonomic scope" value="Bacteria"/>
</dbReference>
<proteinExistence type="predicted"/>